<dbReference type="Pfam" id="PF00569">
    <property type="entry name" value="ZZ"/>
    <property type="match status" value="1"/>
</dbReference>
<dbReference type="OrthoDB" id="2122982at2759"/>
<feature type="domain" description="ZZ-type" evidence="5">
    <location>
        <begin position="615"/>
        <end position="680"/>
    </location>
</feature>
<evidence type="ECO:0000256" key="3">
    <source>
        <dbReference type="ARBA" id="ARBA00022833"/>
    </source>
</evidence>
<dbReference type="AlphaFoldDB" id="A0A7G2C668"/>
<dbReference type="SMART" id="SM00291">
    <property type="entry name" value="ZnF_ZZ"/>
    <property type="match status" value="1"/>
</dbReference>
<reference evidence="6 7" key="1">
    <citation type="submission" date="2020-08" db="EMBL/GenBank/DDBJ databases">
        <authorList>
            <person name="Newling K."/>
            <person name="Davey J."/>
            <person name="Forrester S."/>
        </authorList>
    </citation>
    <scope>NUCLEOTIDE SEQUENCE [LARGE SCALE GENOMIC DNA]</scope>
    <source>
        <strain evidence="7">Crithidia deanei Carvalho (ATCC PRA-265)</strain>
    </source>
</reference>
<keyword evidence="2 4" id="KW-0863">Zinc-finger</keyword>
<dbReference type="CDD" id="cd02249">
    <property type="entry name" value="ZZ"/>
    <property type="match status" value="1"/>
</dbReference>
<evidence type="ECO:0000313" key="6">
    <source>
        <dbReference type="EMBL" id="CAD2215290.1"/>
    </source>
</evidence>
<evidence type="ECO:0000256" key="1">
    <source>
        <dbReference type="ARBA" id="ARBA00022723"/>
    </source>
</evidence>
<dbReference type="VEuPathDB" id="TriTrypDB:ADEAN_000274500"/>
<keyword evidence="1" id="KW-0479">Metal-binding</keyword>
<dbReference type="GO" id="GO:0008270">
    <property type="term" value="F:zinc ion binding"/>
    <property type="evidence" value="ECO:0007669"/>
    <property type="project" value="UniProtKB-KW"/>
</dbReference>
<dbReference type="EMBL" id="LR877148">
    <property type="protein sequence ID" value="CAD2215290.1"/>
    <property type="molecule type" value="Genomic_DNA"/>
</dbReference>
<evidence type="ECO:0000256" key="2">
    <source>
        <dbReference type="ARBA" id="ARBA00022771"/>
    </source>
</evidence>
<evidence type="ECO:0000313" key="7">
    <source>
        <dbReference type="Proteomes" id="UP000515908"/>
    </source>
</evidence>
<keyword evidence="7" id="KW-1185">Reference proteome</keyword>
<dbReference type="InterPro" id="IPR043145">
    <property type="entry name" value="Znf_ZZ_sf"/>
</dbReference>
<evidence type="ECO:0000256" key="4">
    <source>
        <dbReference type="PROSITE-ProRule" id="PRU00228"/>
    </source>
</evidence>
<dbReference type="PANTHER" id="PTHR15090">
    <property type="entry name" value="SEQUESTOSOME 1-RELATED"/>
    <property type="match status" value="1"/>
</dbReference>
<dbReference type="Gene3D" id="3.30.60.90">
    <property type="match status" value="1"/>
</dbReference>
<dbReference type="InterPro" id="IPR000433">
    <property type="entry name" value="Znf_ZZ"/>
</dbReference>
<organism evidence="6 7">
    <name type="scientific">Angomonas deanei</name>
    <dbReference type="NCBI Taxonomy" id="59799"/>
    <lineage>
        <taxon>Eukaryota</taxon>
        <taxon>Discoba</taxon>
        <taxon>Euglenozoa</taxon>
        <taxon>Kinetoplastea</taxon>
        <taxon>Metakinetoplastina</taxon>
        <taxon>Trypanosomatida</taxon>
        <taxon>Trypanosomatidae</taxon>
        <taxon>Strigomonadinae</taxon>
        <taxon>Angomonas</taxon>
    </lineage>
</organism>
<name>A0A7G2C668_9TRYP</name>
<gene>
    <name evidence="6" type="ORF">ADEAN_000274500</name>
</gene>
<keyword evidence="3" id="KW-0862">Zinc</keyword>
<dbReference type="Proteomes" id="UP000515908">
    <property type="component" value="Chromosome 04"/>
</dbReference>
<proteinExistence type="predicted"/>
<dbReference type="SUPFAM" id="SSF57850">
    <property type="entry name" value="RING/U-box"/>
    <property type="match status" value="1"/>
</dbReference>
<protein>
    <submittedName>
        <fullName evidence="6">Zinc finger, ZZ type, putative</fullName>
    </submittedName>
</protein>
<sequence>MSSNTEEAPATAYKWRTLVDYERGDIVLSLLKSMSSPLFKNDQLQLIGREKYSCFTGGIPSSDDSLLIHGYVSHQRKEALLWIVRNIRLRFLSDLNSDIRIGPVVTDEVPRCFLEPLTKSPSTEAYRRWYRCYYAMQCGLLHKIKEQREITKERLDVILKDSASSSKENYKATQDKRKEHILSGQTYRDYFSQLQSDEFIEADGRRYPPLSLYYSAAEEQRLDMNRVSATVPTVFIAWSYRYPECLEWMQRTVLRNTLVADIKKAMLNGEAEADPWMSFVSHYVAVPPRRKEKDRRSYLPTIPPNYKRAQIVFVNMDGDRSTGEQVFESILMRCGHWRSTEVSLMSMWAGGKGLQSEYATLMGVRTLPHVVATTPCKRNYLTFMLERPTVTYVTPQVASAPTNSDAGPDDKCWYAVDPTERSTVLRDVEEFIHSSSASVMFSAQIDTSFTIDNPYTDISTKALGLHHSSKVSLKGTLFFDDILRLKQSFSLLASLKDFSFVGQVIERSVPFEVRLKVQTPRGRIRGEESVVVCHHCLGSIRVEREPHFQCMQCSGSARTVCEACFEKQWHPGHHILLRLPPNLQSLTLPLLWGPSNLAPVPLFNNTPYLTQTQPHIGIICDRCFKPFKGMRWKCSMCHQYDLCPVCFSKRIKREKEPVANEGKRGHLDSHPFLCIPGARSTTFEELLRPKAICRSSADTLSQLNTRDVK</sequence>
<dbReference type="PROSITE" id="PS50135">
    <property type="entry name" value="ZF_ZZ_2"/>
    <property type="match status" value="1"/>
</dbReference>
<accession>A0A7G2C668</accession>
<evidence type="ECO:0000259" key="5">
    <source>
        <dbReference type="PROSITE" id="PS50135"/>
    </source>
</evidence>
<dbReference type="InterPro" id="IPR052260">
    <property type="entry name" value="Autophagy_Rcpt_SigReg"/>
</dbReference>